<dbReference type="AlphaFoldDB" id="A0A151J1U8"/>
<evidence type="ECO:0000256" key="1">
    <source>
        <dbReference type="SAM" id="Phobius"/>
    </source>
</evidence>
<dbReference type="PANTHER" id="PTHR33480">
    <property type="entry name" value="SET DOMAIN-CONTAINING PROTEIN-RELATED"/>
    <property type="match status" value="1"/>
</dbReference>
<evidence type="ECO:0000313" key="2">
    <source>
        <dbReference type="EMBL" id="KYN15697.1"/>
    </source>
</evidence>
<reference evidence="2 3" key="1">
    <citation type="submission" date="2015-09" db="EMBL/GenBank/DDBJ databases">
        <title>Trachymyrmex cornetzi WGS genome.</title>
        <authorList>
            <person name="Nygaard S."/>
            <person name="Hu H."/>
            <person name="Boomsma J."/>
            <person name="Zhang G."/>
        </authorList>
    </citation>
    <scope>NUCLEOTIDE SEQUENCE [LARGE SCALE GENOMIC DNA]</scope>
    <source>
        <strain evidence="2">Tcor2-1</strain>
        <tissue evidence="2">Whole body</tissue>
    </source>
</reference>
<gene>
    <name evidence="2" type="ORF">ALC57_12099</name>
</gene>
<sequence length="369" mass="43394">MKFVTLPKRCLERKRIIETIRRKGEFVFNTNKMLNDDTLHVARRPNVRFNKKATEYGICVKCYGYFSKNTLRNHIRKCINIKQSRNRTITVLGRTILGRIHEVASQTLKKVVFPILKEDEILYNLLKKKFSYDTWLSLGECTLTFLQIYNRKRAGETQRILLEDFYTYEGLNEQTDPDLFKSLSNSAKEIIFKYVRFQIRRKLGRTVSVLLHFDLLNCINLFIQCRAQAKVHPNNPYLFGIVSFHKQRHKHLRACDLMRKFANECNADNPERLRGTLLRKQIATNCDKLKLTEQEVSELADFMGHTKDIHKQYYRLPRKETDILVISKYLDAAIGTSDDSENNSDKVMIKMFLMIQIIVTMIIIIVVLT</sequence>
<dbReference type="Proteomes" id="UP000078492">
    <property type="component" value="Unassembled WGS sequence"/>
</dbReference>
<feature type="transmembrane region" description="Helical" evidence="1">
    <location>
        <begin position="347"/>
        <end position="368"/>
    </location>
</feature>
<keyword evidence="1" id="KW-0812">Transmembrane</keyword>
<accession>A0A151J1U8</accession>
<protein>
    <submittedName>
        <fullName evidence="2">Uncharacterized protein</fullName>
    </submittedName>
</protein>
<evidence type="ECO:0000313" key="3">
    <source>
        <dbReference type="Proteomes" id="UP000078492"/>
    </source>
</evidence>
<dbReference type="PANTHER" id="PTHR33480:SF1">
    <property type="entry name" value="TYR RECOMBINASE DOMAIN-CONTAINING PROTEIN"/>
    <property type="match status" value="1"/>
</dbReference>
<name>A0A151J1U8_9HYME</name>
<organism evidence="2 3">
    <name type="scientific">Trachymyrmex cornetzi</name>
    <dbReference type="NCBI Taxonomy" id="471704"/>
    <lineage>
        <taxon>Eukaryota</taxon>
        <taxon>Metazoa</taxon>
        <taxon>Ecdysozoa</taxon>
        <taxon>Arthropoda</taxon>
        <taxon>Hexapoda</taxon>
        <taxon>Insecta</taxon>
        <taxon>Pterygota</taxon>
        <taxon>Neoptera</taxon>
        <taxon>Endopterygota</taxon>
        <taxon>Hymenoptera</taxon>
        <taxon>Apocrita</taxon>
        <taxon>Aculeata</taxon>
        <taxon>Formicoidea</taxon>
        <taxon>Formicidae</taxon>
        <taxon>Myrmicinae</taxon>
        <taxon>Trachymyrmex</taxon>
    </lineage>
</organism>
<proteinExistence type="predicted"/>
<dbReference type="EMBL" id="KQ980522">
    <property type="protein sequence ID" value="KYN15697.1"/>
    <property type="molecule type" value="Genomic_DNA"/>
</dbReference>
<dbReference type="STRING" id="471704.A0A151J1U8"/>
<keyword evidence="3" id="KW-1185">Reference proteome</keyword>
<keyword evidence="1" id="KW-1133">Transmembrane helix</keyword>
<keyword evidence="1" id="KW-0472">Membrane</keyword>